<dbReference type="SUPFAM" id="SSF53098">
    <property type="entry name" value="Ribonuclease H-like"/>
    <property type="match status" value="1"/>
</dbReference>
<dbReference type="Gene3D" id="3.10.10.10">
    <property type="entry name" value="HIV Type 1 Reverse Transcriptase, subunit A, domain 1"/>
    <property type="match status" value="1"/>
</dbReference>
<dbReference type="AlphaFoldDB" id="A0A6L2P4D4"/>
<keyword evidence="2" id="KW-0548">Nucleotidyltransferase</keyword>
<dbReference type="GO" id="GO:0003964">
    <property type="term" value="F:RNA-directed DNA polymerase activity"/>
    <property type="evidence" value="ECO:0007669"/>
    <property type="project" value="UniProtKB-KW"/>
</dbReference>
<accession>A0A6L2P4D4</accession>
<dbReference type="EMBL" id="BKCJ010010820">
    <property type="protein sequence ID" value="GEU93293.1"/>
    <property type="molecule type" value="Genomic_DNA"/>
</dbReference>
<reference evidence="2" key="1">
    <citation type="journal article" date="2019" name="Sci. Rep.">
        <title>Draft genome of Tanacetum cinerariifolium, the natural source of mosquito coil.</title>
        <authorList>
            <person name="Yamashiro T."/>
            <person name="Shiraishi A."/>
            <person name="Satake H."/>
            <person name="Nakayama K."/>
        </authorList>
    </citation>
    <scope>NUCLEOTIDE SEQUENCE</scope>
</reference>
<dbReference type="Gene3D" id="1.10.340.70">
    <property type="match status" value="1"/>
</dbReference>
<keyword evidence="2" id="KW-0695">RNA-directed DNA polymerase</keyword>
<evidence type="ECO:0000259" key="1">
    <source>
        <dbReference type="PROSITE" id="PS50994"/>
    </source>
</evidence>
<dbReference type="GO" id="GO:0015074">
    <property type="term" value="P:DNA integration"/>
    <property type="evidence" value="ECO:0007669"/>
    <property type="project" value="InterPro"/>
</dbReference>
<dbReference type="Gene3D" id="3.30.70.270">
    <property type="match status" value="2"/>
</dbReference>
<feature type="domain" description="Integrase catalytic" evidence="1">
    <location>
        <begin position="292"/>
        <end position="461"/>
    </location>
</feature>
<dbReference type="InterPro" id="IPR036397">
    <property type="entry name" value="RNaseH_sf"/>
</dbReference>
<evidence type="ECO:0000313" key="2">
    <source>
        <dbReference type="EMBL" id="GEU93293.1"/>
    </source>
</evidence>
<proteinExistence type="predicted"/>
<organism evidence="2">
    <name type="scientific">Tanacetum cinerariifolium</name>
    <name type="common">Dalmatian daisy</name>
    <name type="synonym">Chrysanthemum cinerariifolium</name>
    <dbReference type="NCBI Taxonomy" id="118510"/>
    <lineage>
        <taxon>Eukaryota</taxon>
        <taxon>Viridiplantae</taxon>
        <taxon>Streptophyta</taxon>
        <taxon>Embryophyta</taxon>
        <taxon>Tracheophyta</taxon>
        <taxon>Spermatophyta</taxon>
        <taxon>Magnoliopsida</taxon>
        <taxon>eudicotyledons</taxon>
        <taxon>Gunneridae</taxon>
        <taxon>Pentapetalae</taxon>
        <taxon>asterids</taxon>
        <taxon>campanulids</taxon>
        <taxon>Asterales</taxon>
        <taxon>Asteraceae</taxon>
        <taxon>Asteroideae</taxon>
        <taxon>Anthemideae</taxon>
        <taxon>Anthemidinae</taxon>
        <taxon>Tanacetum</taxon>
    </lineage>
</organism>
<keyword evidence="2" id="KW-0808">Transferase</keyword>
<dbReference type="InterPro" id="IPR012337">
    <property type="entry name" value="RNaseH-like_sf"/>
</dbReference>
<comment type="caution">
    <text evidence="2">The sequence shown here is derived from an EMBL/GenBank/DDBJ whole genome shotgun (WGS) entry which is preliminary data.</text>
</comment>
<sequence>MLKPSQKMPPDENYAADHLSRLENPYENIFDPKEINETFPLETLNKVANKDPSTPCPWVSPIHCVLKKGGMTVIQNDENELVPTRLVIGWRVCIDYRKLNEATRKDHFPLPFMDQMCEDTKLALNWEKSHFMVKEGIVLGHKISKKGIEVDKAKIEVISKLPHPTTVKGIHSFLGHAGFYHLANYHAGNFIIKGMTSQKKKFSKDARHYFWDDPYLFRTCADQIIRRCVAGKEAIDILNACHSGPTGGHYRASYTAKKVFDSGFYWPSIYKDAFELVKRCDSCQRQGKVSQKDEMPQNFIQICEIFDVWGIDFMEPFPSSKGNKYILVDVDYLSKWVEAKSLPMNDARVVVKFLKSLFSRFGTPKAIISDRGTSFCNDQFSRVMAKYGVTHRLSTAYHPQTSGQVKVTNRGLKRILERTVGENRASWSDKLKIFSGKLKSRWSGPFTISEIYPYGTAKLIHPDGCNFKVNCHRLKHYHGGDPPPLEIPDVTAFPKDN</sequence>
<dbReference type="PANTHER" id="PTHR37984">
    <property type="entry name" value="PROTEIN CBG26694"/>
    <property type="match status" value="1"/>
</dbReference>
<dbReference type="PROSITE" id="PS50994">
    <property type="entry name" value="INTEGRASE"/>
    <property type="match status" value="1"/>
</dbReference>
<dbReference type="InterPro" id="IPR041588">
    <property type="entry name" value="Integrase_H2C2"/>
</dbReference>
<dbReference type="InterPro" id="IPR050951">
    <property type="entry name" value="Retrovirus_Pol_polyprotein"/>
</dbReference>
<dbReference type="Pfam" id="PF00665">
    <property type="entry name" value="rve"/>
    <property type="match status" value="1"/>
</dbReference>
<dbReference type="InterPro" id="IPR001584">
    <property type="entry name" value="Integrase_cat-core"/>
</dbReference>
<dbReference type="Pfam" id="PF17921">
    <property type="entry name" value="Integrase_H2C2"/>
    <property type="match status" value="1"/>
</dbReference>
<dbReference type="SUPFAM" id="SSF56672">
    <property type="entry name" value="DNA/RNA polymerases"/>
    <property type="match status" value="1"/>
</dbReference>
<dbReference type="InterPro" id="IPR043502">
    <property type="entry name" value="DNA/RNA_pol_sf"/>
</dbReference>
<name>A0A6L2P4D4_TANCI</name>
<dbReference type="GO" id="GO:0003676">
    <property type="term" value="F:nucleic acid binding"/>
    <property type="evidence" value="ECO:0007669"/>
    <property type="project" value="InterPro"/>
</dbReference>
<dbReference type="PANTHER" id="PTHR37984:SF5">
    <property type="entry name" value="PROTEIN NYNRIN-LIKE"/>
    <property type="match status" value="1"/>
</dbReference>
<dbReference type="InterPro" id="IPR043128">
    <property type="entry name" value="Rev_trsase/Diguanyl_cyclase"/>
</dbReference>
<protein>
    <submittedName>
        <fullName evidence="2">Reverse transcriptase domain-containing protein</fullName>
    </submittedName>
</protein>
<dbReference type="Gene3D" id="3.30.420.10">
    <property type="entry name" value="Ribonuclease H-like superfamily/Ribonuclease H"/>
    <property type="match status" value="1"/>
</dbReference>
<gene>
    <name evidence="2" type="ORF">Tci_065271</name>
</gene>